<feature type="compositionally biased region" description="Basic and acidic residues" evidence="2">
    <location>
        <begin position="18"/>
        <end position="27"/>
    </location>
</feature>
<evidence type="ECO:0000313" key="4">
    <source>
        <dbReference type="Ensembl" id="ENSCANP00000001810.1"/>
    </source>
</evidence>
<reference evidence="4" key="2">
    <citation type="submission" date="2025-09" db="UniProtKB">
        <authorList>
            <consortium name="Ensembl"/>
        </authorList>
    </citation>
    <scope>IDENTIFICATION</scope>
</reference>
<dbReference type="GO" id="GO:0003677">
    <property type="term" value="F:DNA binding"/>
    <property type="evidence" value="ECO:0007669"/>
    <property type="project" value="UniProtKB-KW"/>
</dbReference>
<evidence type="ECO:0000256" key="1">
    <source>
        <dbReference type="ARBA" id="ARBA00023125"/>
    </source>
</evidence>
<dbReference type="Pfam" id="PF16171">
    <property type="entry name" value="CENP-T_N"/>
    <property type="match status" value="1"/>
</dbReference>
<dbReference type="GO" id="GO:0007059">
    <property type="term" value="P:chromosome segregation"/>
    <property type="evidence" value="ECO:0007669"/>
    <property type="project" value="TreeGrafter"/>
</dbReference>
<dbReference type="Ensembl" id="ENSCANT00000007516.1">
    <property type="protein sequence ID" value="ENSCANP00000001810.1"/>
    <property type="gene ID" value="ENSCANG00000006744.1"/>
</dbReference>
<feature type="domain" description="Centromere kinetochore component CENP-T N-terminal" evidence="3">
    <location>
        <begin position="1"/>
        <end position="67"/>
    </location>
</feature>
<evidence type="ECO:0000313" key="5">
    <source>
        <dbReference type="Proteomes" id="UP000233080"/>
    </source>
</evidence>
<dbReference type="InterPro" id="IPR032373">
    <property type="entry name" value="CENP-T_N"/>
</dbReference>
<dbReference type="InterPro" id="IPR028255">
    <property type="entry name" value="CENP-T"/>
</dbReference>
<name>A0A2K5HBU6_COLAP</name>
<dbReference type="Proteomes" id="UP000233080">
    <property type="component" value="Unassembled WGS sequence"/>
</dbReference>
<dbReference type="GO" id="GO:0000278">
    <property type="term" value="P:mitotic cell cycle"/>
    <property type="evidence" value="ECO:0007669"/>
    <property type="project" value="TreeGrafter"/>
</dbReference>
<organism evidence="4 5">
    <name type="scientific">Colobus angolensis palliatus</name>
    <name type="common">Peters' Angolan colobus</name>
    <dbReference type="NCBI Taxonomy" id="336983"/>
    <lineage>
        <taxon>Eukaryota</taxon>
        <taxon>Metazoa</taxon>
        <taxon>Chordata</taxon>
        <taxon>Craniata</taxon>
        <taxon>Vertebrata</taxon>
        <taxon>Euteleostomi</taxon>
        <taxon>Mammalia</taxon>
        <taxon>Eutheria</taxon>
        <taxon>Euarchontoglires</taxon>
        <taxon>Primates</taxon>
        <taxon>Haplorrhini</taxon>
        <taxon>Catarrhini</taxon>
        <taxon>Cercopithecidae</taxon>
        <taxon>Colobinae</taxon>
        <taxon>Colobus</taxon>
    </lineage>
</organism>
<sequence length="73" mass="8034">MADDNPDGDPTPRTLLRRVLDTADSRTPRRPRSARAGAQRALLERASSRRLSGQTKTIAKGRSRGARPRNLPS</sequence>
<reference evidence="4" key="1">
    <citation type="submission" date="2025-08" db="UniProtKB">
        <authorList>
            <consortium name="Ensembl"/>
        </authorList>
    </citation>
    <scope>IDENTIFICATION</scope>
</reference>
<dbReference type="GO" id="GO:0051382">
    <property type="term" value="P:kinetochore assembly"/>
    <property type="evidence" value="ECO:0007669"/>
    <property type="project" value="InterPro"/>
</dbReference>
<accession>A0A2K5HBU6</accession>
<dbReference type="GO" id="GO:0000776">
    <property type="term" value="C:kinetochore"/>
    <property type="evidence" value="ECO:0007669"/>
    <property type="project" value="InterPro"/>
</dbReference>
<evidence type="ECO:0000259" key="3">
    <source>
        <dbReference type="Pfam" id="PF16171"/>
    </source>
</evidence>
<proteinExistence type="predicted"/>
<dbReference type="PANTHER" id="PTHR46904:SF1">
    <property type="entry name" value="CENTROMERE PROTEIN T"/>
    <property type="match status" value="1"/>
</dbReference>
<feature type="region of interest" description="Disordered" evidence="2">
    <location>
        <begin position="1"/>
        <end position="73"/>
    </location>
</feature>
<dbReference type="PANTHER" id="PTHR46904">
    <property type="entry name" value="CENTROMERE PROTEIN T"/>
    <property type="match status" value="1"/>
</dbReference>
<evidence type="ECO:0000256" key="2">
    <source>
        <dbReference type="SAM" id="MobiDB-lite"/>
    </source>
</evidence>
<keyword evidence="5" id="KW-1185">Reference proteome</keyword>
<keyword evidence="1" id="KW-0238">DNA-binding</keyword>
<protein>
    <recommendedName>
        <fullName evidence="3">Centromere kinetochore component CENP-T N-terminal domain-containing protein</fullName>
    </recommendedName>
</protein>
<dbReference type="AlphaFoldDB" id="A0A2K5HBU6"/>